<dbReference type="GO" id="GO:0016747">
    <property type="term" value="F:acyltransferase activity, transferring groups other than amino-acyl groups"/>
    <property type="evidence" value="ECO:0007669"/>
    <property type="project" value="InterPro"/>
</dbReference>
<reference evidence="2 3" key="1">
    <citation type="submission" date="2019-08" db="EMBL/GenBank/DDBJ databases">
        <title>Massilia golmudensis sp. nov., isolated from sand in the Qinghai-Tibetan Plateau.</title>
        <authorList>
            <person name="Zhang B."/>
        </authorList>
    </citation>
    <scope>NUCLEOTIDE SEQUENCE [LARGE SCALE GENOMIC DNA]</scope>
    <source>
        <strain evidence="2 3">GEM5</strain>
    </source>
</reference>
<dbReference type="SUPFAM" id="SSF55729">
    <property type="entry name" value="Acyl-CoA N-acyltransferases (Nat)"/>
    <property type="match status" value="1"/>
</dbReference>
<organism evidence="2 3">
    <name type="scientific">Massilia arenae</name>
    <dbReference type="NCBI Taxonomy" id="2603288"/>
    <lineage>
        <taxon>Bacteria</taxon>
        <taxon>Pseudomonadati</taxon>
        <taxon>Pseudomonadota</taxon>
        <taxon>Betaproteobacteria</taxon>
        <taxon>Burkholderiales</taxon>
        <taxon>Oxalobacteraceae</taxon>
        <taxon>Telluria group</taxon>
        <taxon>Massilia</taxon>
    </lineage>
</organism>
<feature type="domain" description="N-acetyltransferase" evidence="1">
    <location>
        <begin position="8"/>
        <end position="150"/>
    </location>
</feature>
<dbReference type="AlphaFoldDB" id="A0A5C7G4Z5"/>
<dbReference type="RefSeq" id="WP_147934184.1">
    <property type="nucleotide sequence ID" value="NZ_VPFD01000005.1"/>
</dbReference>
<sequence>MTINTATLQIRAALSTDVGAMFKVRTSVRENVLTAEELVELGITPEVISAEIERSPCAWVATVDSEIVGFSMVDLDTACLFAAFVLPEYEGLGIGTGLINACESEIFKSHSVAWLETAQSSRAAKLYRHLGWMNETEIGKGDVRMEKHRE</sequence>
<dbReference type="PROSITE" id="PS51186">
    <property type="entry name" value="GNAT"/>
    <property type="match status" value="1"/>
</dbReference>
<evidence type="ECO:0000313" key="3">
    <source>
        <dbReference type="Proteomes" id="UP000321413"/>
    </source>
</evidence>
<protein>
    <submittedName>
        <fullName evidence="2">GNAT family N-acetyltransferase</fullName>
    </submittedName>
</protein>
<dbReference type="EMBL" id="VPFD01000005">
    <property type="protein sequence ID" value="TXG00930.1"/>
    <property type="molecule type" value="Genomic_DNA"/>
</dbReference>
<keyword evidence="2" id="KW-0808">Transferase</keyword>
<dbReference type="Proteomes" id="UP000321413">
    <property type="component" value="Unassembled WGS sequence"/>
</dbReference>
<proteinExistence type="predicted"/>
<comment type="caution">
    <text evidence="2">The sequence shown here is derived from an EMBL/GenBank/DDBJ whole genome shotgun (WGS) entry which is preliminary data.</text>
</comment>
<dbReference type="InterPro" id="IPR000182">
    <property type="entry name" value="GNAT_dom"/>
</dbReference>
<dbReference type="CDD" id="cd04301">
    <property type="entry name" value="NAT_SF"/>
    <property type="match status" value="1"/>
</dbReference>
<dbReference type="Pfam" id="PF13508">
    <property type="entry name" value="Acetyltransf_7"/>
    <property type="match status" value="1"/>
</dbReference>
<dbReference type="Gene3D" id="3.40.630.30">
    <property type="match status" value="1"/>
</dbReference>
<dbReference type="InterPro" id="IPR016181">
    <property type="entry name" value="Acyl_CoA_acyltransferase"/>
</dbReference>
<keyword evidence="3" id="KW-1185">Reference proteome</keyword>
<gene>
    <name evidence="2" type="ORF">FVD38_07215</name>
</gene>
<evidence type="ECO:0000313" key="2">
    <source>
        <dbReference type="EMBL" id="TXG00930.1"/>
    </source>
</evidence>
<accession>A0A5C7G4Z5</accession>
<evidence type="ECO:0000259" key="1">
    <source>
        <dbReference type="PROSITE" id="PS51186"/>
    </source>
</evidence>
<name>A0A5C7G4Z5_9BURK</name>